<keyword evidence="1" id="KW-0812">Transmembrane</keyword>
<keyword evidence="2" id="KW-0732">Signal</keyword>
<feature type="chain" id="PRO_5038866304" description="CARDB domain-containing protein" evidence="2">
    <location>
        <begin position="21"/>
        <end position="611"/>
    </location>
</feature>
<reference evidence="4" key="1">
    <citation type="journal article" date="2021" name="PeerJ">
        <title>Extensive microbial diversity within the chicken gut microbiome revealed by metagenomics and culture.</title>
        <authorList>
            <person name="Gilroy R."/>
            <person name="Ravi A."/>
            <person name="Getino M."/>
            <person name="Pursley I."/>
            <person name="Horton D.L."/>
            <person name="Alikhan N.F."/>
            <person name="Baker D."/>
            <person name="Gharbi K."/>
            <person name="Hall N."/>
            <person name="Watson M."/>
            <person name="Adriaenssens E.M."/>
            <person name="Foster-Nyarko E."/>
            <person name="Jarju S."/>
            <person name="Secka A."/>
            <person name="Antonio M."/>
            <person name="Oren A."/>
            <person name="Chaudhuri R.R."/>
            <person name="La Ragione R."/>
            <person name="Hildebrand F."/>
            <person name="Pallen M.J."/>
        </authorList>
    </citation>
    <scope>NUCLEOTIDE SEQUENCE</scope>
    <source>
        <strain evidence="4">ChiGjej4B4-12881</strain>
    </source>
</reference>
<organism evidence="4 5">
    <name type="scientific">Candidatus Lachnoclostridium stercoripullorum</name>
    <dbReference type="NCBI Taxonomy" id="2838635"/>
    <lineage>
        <taxon>Bacteria</taxon>
        <taxon>Bacillati</taxon>
        <taxon>Bacillota</taxon>
        <taxon>Clostridia</taxon>
        <taxon>Lachnospirales</taxon>
        <taxon>Lachnospiraceae</taxon>
    </lineage>
</organism>
<evidence type="ECO:0000313" key="5">
    <source>
        <dbReference type="Proteomes" id="UP000886780"/>
    </source>
</evidence>
<dbReference type="Proteomes" id="UP000886780">
    <property type="component" value="Unassembled WGS sequence"/>
</dbReference>
<evidence type="ECO:0000313" key="4">
    <source>
        <dbReference type="EMBL" id="HIX51601.1"/>
    </source>
</evidence>
<keyword evidence="1" id="KW-1133">Transmembrane helix</keyword>
<protein>
    <recommendedName>
        <fullName evidence="3">CARDB domain-containing protein</fullName>
    </recommendedName>
</protein>
<evidence type="ECO:0000256" key="2">
    <source>
        <dbReference type="SAM" id="SignalP"/>
    </source>
</evidence>
<feature type="signal peptide" evidence="2">
    <location>
        <begin position="1"/>
        <end position="20"/>
    </location>
</feature>
<dbReference type="InterPro" id="IPR013783">
    <property type="entry name" value="Ig-like_fold"/>
</dbReference>
<feature type="transmembrane region" description="Helical" evidence="1">
    <location>
        <begin position="572"/>
        <end position="590"/>
    </location>
</feature>
<dbReference type="PANTHER" id="PTHR35902">
    <property type="entry name" value="S-LAYER DOMAIN-LIKE PROTEIN-RELATED"/>
    <property type="match status" value="1"/>
</dbReference>
<dbReference type="Gene3D" id="2.60.40.10">
    <property type="entry name" value="Immunoglobulins"/>
    <property type="match status" value="1"/>
</dbReference>
<reference evidence="4" key="2">
    <citation type="submission" date="2021-04" db="EMBL/GenBank/DDBJ databases">
        <authorList>
            <person name="Gilroy R."/>
        </authorList>
    </citation>
    <scope>NUCLEOTIDE SEQUENCE</scope>
    <source>
        <strain evidence="4">ChiGjej4B4-12881</strain>
    </source>
</reference>
<dbReference type="Pfam" id="PF07705">
    <property type="entry name" value="CARDB"/>
    <property type="match status" value="1"/>
</dbReference>
<evidence type="ECO:0000256" key="1">
    <source>
        <dbReference type="SAM" id="Phobius"/>
    </source>
</evidence>
<feature type="domain" description="CARDB" evidence="3">
    <location>
        <begin position="436"/>
        <end position="526"/>
    </location>
</feature>
<name>A0A9D1W336_9FIRM</name>
<evidence type="ECO:0000259" key="3">
    <source>
        <dbReference type="Pfam" id="PF07705"/>
    </source>
</evidence>
<dbReference type="AlphaFoldDB" id="A0A9D1W336"/>
<sequence>MKKWKHLLLGFAAAALAVGAAVPSGELQALAAYKNMNDNEFISVEKITAAKTGRVANITFKFTNTSDYDLENVKIGFSDYDVDFLDDSETLESNFQFPFEITMGMFDEENMKDLGTVKAGKSKNVTLSARVRRDIKEGYYCFPVKAYGDNFDMVDEYVNIWVSVATSSDEDDEEETGDLDVVLGEGQSTPDGTYPNVMNFDVNMRNASNFTAYDVVVSLEMSEDNTKYPFEINDANYDRRFEKVDSGETVALSYSMAIRKDTYSGYYPIKAIIKYRDNSTHTGEYLQIERTFYVRIHNKDREDELGEFNENDRTQARIIVDSFETIPADIVAGDEFELVLRMKNASSGIPASNILFSLESEKVDDSAVFTTETGSSSYTVNNLGAGQTEEIRVKMKSRAGVAQRSYALTINETYDSPEFKNATNKVVIDIPVRQIPRLSVGTIDVMPNSITVGGETNVMFPINNTGKVTLYNVTASFAADSIVPSESYVGNIEPGQTGNLDAMVRGAAPTMDDGKVKITVSYEDENGEVSTVEKEMTLFVTEEIPMDYGDMDVGNMTDVEADQGFFASHRTGVLLAAAAAAAAVLGLRAYKKNKRKKELQDEEEAIDDEIS</sequence>
<dbReference type="PANTHER" id="PTHR35902:SF3">
    <property type="entry name" value="NPCBM-ASSOCIATED, NEW3 DOMAIN OF ALPHA-GALACTOSIDASE"/>
    <property type="match status" value="1"/>
</dbReference>
<keyword evidence="1" id="KW-0472">Membrane</keyword>
<gene>
    <name evidence="4" type="ORF">IAA28_02210</name>
</gene>
<proteinExistence type="predicted"/>
<dbReference type="InterPro" id="IPR011635">
    <property type="entry name" value="CARDB"/>
</dbReference>
<dbReference type="EMBL" id="DXEU01000038">
    <property type="protein sequence ID" value="HIX51601.1"/>
    <property type="molecule type" value="Genomic_DNA"/>
</dbReference>
<accession>A0A9D1W336</accession>
<comment type="caution">
    <text evidence="4">The sequence shown here is derived from an EMBL/GenBank/DDBJ whole genome shotgun (WGS) entry which is preliminary data.</text>
</comment>